<reference evidence="6" key="2">
    <citation type="submission" date="2023-05" db="EMBL/GenBank/DDBJ databases">
        <authorList>
            <consortium name="Lawrence Berkeley National Laboratory"/>
            <person name="Steindorff A."/>
            <person name="Hensen N."/>
            <person name="Bonometti L."/>
            <person name="Westerberg I."/>
            <person name="Brannstrom I.O."/>
            <person name="Guillou S."/>
            <person name="Cros-Aarteil S."/>
            <person name="Calhoun S."/>
            <person name="Haridas S."/>
            <person name="Kuo A."/>
            <person name="Mondo S."/>
            <person name="Pangilinan J."/>
            <person name="Riley R."/>
            <person name="Labutti K."/>
            <person name="Andreopoulos B."/>
            <person name="Lipzen A."/>
            <person name="Chen C."/>
            <person name="Yanf M."/>
            <person name="Daum C."/>
            <person name="Ng V."/>
            <person name="Clum A."/>
            <person name="Ohm R."/>
            <person name="Martin F."/>
            <person name="Silar P."/>
            <person name="Natvig D."/>
            <person name="Lalanne C."/>
            <person name="Gautier V."/>
            <person name="Ament-Velasquez S.L."/>
            <person name="Kruys A."/>
            <person name="Hutchinson M.I."/>
            <person name="Powell A.J."/>
            <person name="Barry K."/>
            <person name="Miller A.N."/>
            <person name="Grigoriev I.V."/>
            <person name="Debuchy R."/>
            <person name="Gladieux P."/>
            <person name="Thoren M.H."/>
            <person name="Johannesson H."/>
        </authorList>
    </citation>
    <scope>NUCLEOTIDE SEQUENCE</scope>
    <source>
        <strain evidence="6">PSN243</strain>
    </source>
</reference>
<protein>
    <recommendedName>
        <fullName evidence="5">PNPLA domain-containing protein</fullName>
    </recommendedName>
</protein>
<dbReference type="GO" id="GO:0016020">
    <property type="term" value="C:membrane"/>
    <property type="evidence" value="ECO:0007669"/>
    <property type="project" value="TreeGrafter"/>
</dbReference>
<comment type="caution">
    <text evidence="6">The sequence shown here is derived from an EMBL/GenBank/DDBJ whole genome shotgun (WGS) entry which is preliminary data.</text>
</comment>
<feature type="active site" description="Nucleophile" evidence="4">
    <location>
        <position position="67"/>
    </location>
</feature>
<keyword evidence="7" id="KW-1185">Reference proteome</keyword>
<dbReference type="Pfam" id="PF00931">
    <property type="entry name" value="NB-ARC"/>
    <property type="match status" value="1"/>
</dbReference>
<dbReference type="Gene3D" id="3.40.1090.10">
    <property type="entry name" value="Cytosolic phospholipase A2 catalytic domain"/>
    <property type="match status" value="1"/>
</dbReference>
<dbReference type="PANTHER" id="PTHR24185:SF1">
    <property type="entry name" value="CALCIUM-INDEPENDENT PHOSPHOLIPASE A2-GAMMA"/>
    <property type="match status" value="1"/>
</dbReference>
<evidence type="ECO:0000259" key="5">
    <source>
        <dbReference type="PROSITE" id="PS51635"/>
    </source>
</evidence>
<feature type="short sequence motif" description="DGA/G" evidence="4">
    <location>
        <begin position="213"/>
        <end position="215"/>
    </location>
</feature>
<dbReference type="GO" id="GO:0047499">
    <property type="term" value="F:calcium-independent phospholipase A2 activity"/>
    <property type="evidence" value="ECO:0007669"/>
    <property type="project" value="TreeGrafter"/>
</dbReference>
<dbReference type="Gene3D" id="3.40.50.300">
    <property type="entry name" value="P-loop containing nucleotide triphosphate hydrolases"/>
    <property type="match status" value="1"/>
</dbReference>
<dbReference type="SUPFAM" id="SSF52540">
    <property type="entry name" value="P-loop containing nucleoside triphosphate hydrolases"/>
    <property type="match status" value="1"/>
</dbReference>
<dbReference type="Pfam" id="PF01734">
    <property type="entry name" value="Patatin"/>
    <property type="match status" value="1"/>
</dbReference>
<keyword evidence="2 4" id="KW-0442">Lipid degradation</keyword>
<dbReference type="InterPro" id="IPR016035">
    <property type="entry name" value="Acyl_Trfase/lysoPLipase"/>
</dbReference>
<name>A0AAV9G8W4_9PEZI</name>
<dbReference type="InterPro" id="IPR002641">
    <property type="entry name" value="PNPLA_dom"/>
</dbReference>
<dbReference type="PANTHER" id="PTHR24185">
    <property type="entry name" value="CALCIUM-INDEPENDENT PHOSPHOLIPASE A2-GAMMA"/>
    <property type="match status" value="1"/>
</dbReference>
<dbReference type="EMBL" id="MU865989">
    <property type="protein sequence ID" value="KAK4443660.1"/>
    <property type="molecule type" value="Genomic_DNA"/>
</dbReference>
<dbReference type="CDD" id="cd07216">
    <property type="entry name" value="Pat17_PNPLA8_PNPLA9_like3"/>
    <property type="match status" value="1"/>
</dbReference>
<dbReference type="InterPro" id="IPR027417">
    <property type="entry name" value="P-loop_NTPase"/>
</dbReference>
<proteinExistence type="predicted"/>
<dbReference type="InterPro" id="IPR002182">
    <property type="entry name" value="NB-ARC"/>
</dbReference>
<dbReference type="PROSITE" id="PS51635">
    <property type="entry name" value="PNPLA"/>
    <property type="match status" value="1"/>
</dbReference>
<dbReference type="SUPFAM" id="SSF52151">
    <property type="entry name" value="FabD/lysophospholipase-like"/>
    <property type="match status" value="1"/>
</dbReference>
<organism evidence="6 7">
    <name type="scientific">Podospora aff. communis PSN243</name>
    <dbReference type="NCBI Taxonomy" id="3040156"/>
    <lineage>
        <taxon>Eukaryota</taxon>
        <taxon>Fungi</taxon>
        <taxon>Dikarya</taxon>
        <taxon>Ascomycota</taxon>
        <taxon>Pezizomycotina</taxon>
        <taxon>Sordariomycetes</taxon>
        <taxon>Sordariomycetidae</taxon>
        <taxon>Sordariales</taxon>
        <taxon>Podosporaceae</taxon>
        <taxon>Podospora</taxon>
    </lineage>
</organism>
<gene>
    <name evidence="6" type="ORF">QBC34DRAFT_476804</name>
</gene>
<keyword evidence="3 4" id="KW-0443">Lipid metabolism</keyword>
<dbReference type="Proteomes" id="UP001321760">
    <property type="component" value="Unassembled WGS sequence"/>
</dbReference>
<evidence type="ECO:0000256" key="4">
    <source>
        <dbReference type="PROSITE-ProRule" id="PRU01161"/>
    </source>
</evidence>
<evidence type="ECO:0000256" key="1">
    <source>
        <dbReference type="ARBA" id="ARBA00022801"/>
    </source>
</evidence>
<evidence type="ECO:0000313" key="7">
    <source>
        <dbReference type="Proteomes" id="UP001321760"/>
    </source>
</evidence>
<dbReference type="GO" id="GO:0016042">
    <property type="term" value="P:lipid catabolic process"/>
    <property type="evidence" value="ECO:0007669"/>
    <property type="project" value="UniProtKB-UniRule"/>
</dbReference>
<reference evidence="6" key="1">
    <citation type="journal article" date="2023" name="Mol. Phylogenet. Evol.">
        <title>Genome-scale phylogeny and comparative genomics of the fungal order Sordariales.</title>
        <authorList>
            <person name="Hensen N."/>
            <person name="Bonometti L."/>
            <person name="Westerberg I."/>
            <person name="Brannstrom I.O."/>
            <person name="Guillou S."/>
            <person name="Cros-Aarteil S."/>
            <person name="Calhoun S."/>
            <person name="Haridas S."/>
            <person name="Kuo A."/>
            <person name="Mondo S."/>
            <person name="Pangilinan J."/>
            <person name="Riley R."/>
            <person name="LaButti K."/>
            <person name="Andreopoulos B."/>
            <person name="Lipzen A."/>
            <person name="Chen C."/>
            <person name="Yan M."/>
            <person name="Daum C."/>
            <person name="Ng V."/>
            <person name="Clum A."/>
            <person name="Steindorff A."/>
            <person name="Ohm R.A."/>
            <person name="Martin F."/>
            <person name="Silar P."/>
            <person name="Natvig D.O."/>
            <person name="Lalanne C."/>
            <person name="Gautier V."/>
            <person name="Ament-Velasquez S.L."/>
            <person name="Kruys A."/>
            <person name="Hutchinson M.I."/>
            <person name="Powell A.J."/>
            <person name="Barry K."/>
            <person name="Miller A.N."/>
            <person name="Grigoriev I.V."/>
            <person name="Debuchy R."/>
            <person name="Gladieux P."/>
            <person name="Hiltunen Thoren M."/>
            <person name="Johannesson H."/>
        </authorList>
    </citation>
    <scope>NUCLEOTIDE SEQUENCE</scope>
    <source>
        <strain evidence="6">PSN243</strain>
    </source>
</reference>
<feature type="non-terminal residue" evidence="6">
    <location>
        <position position="1262"/>
    </location>
</feature>
<sequence length="1262" mass="141456">MSTTSILRRPTRQPRGLRVLSLDGGGVKGYSSLLILKRIFRTMTSDNGIGGAQPLPCDVFDLIVGTSTGGLIAIMLGRLHMSIDDCLKQYETTSAAVFGHPVSQSKLGKVFKKVSSGSFYDLAVLEREIRRLLQEQGKEPDEKFQEENPRCKVMVSVTRTITSKADVIRNYTSHHPTQENYDCSIWEAACATAAAPMFFQSVKLGTGGEEWCDGAMRRNNPINEAIDEVSREGERAWQGRPVGCVISIGTGVVDTVSVSNSTGDFLKSVIKIMTDSEDVADAFLRSVLGQRLHRNRQYFRFNVPQGMQTVRLDEWKEVEKMKAVTTEYLSKHDVGDAVKSCAQSLFDPDRASTSARLSRKRPTGMADGPCLGFVDRSAYSSALLAFFWDYDDTASQSFVLWGTGGVGKTQLALRLAEAMKSRMSVIWIRADQSTNFYHDYSNVMRQQRSGNVSGKISESKGFAENLEHHLGETKSFLEDSAAKWLLVLDNADDVDDFRNSMDCYIPRKGRILITTRDPRFQGQFTAADNGLNVLPMDDEESVQLLAKSVPARLQGNHPDAALQELVGLLGNLPLGIAQAAANIVDQQISLSEYLVSYQNASDRLGALLEAPMRNRQTQDPRNATQSVNITWEMSFERLESSSPLSVTLMGYLSCFHWESIPRHLIRGLPLLSDLNDVEFRKVLSRPIHLSLLQEHDSEEFPRLRMHPLVHEYSWKRIADAAKDSEFLQPCVQFLAGVFPASSGEEDDGWQVCSLLTPHALRMMHLSESRRLVSPSLVSLMQLLARYLNAFGSLSMACNTAEKALGRARRIWPDDYLVQHRLRQTLIDCLRNNRRFVEALEEQETAIRYLQTDDAKATMPRHGAEVYTSLETKYFLLLDLGRHEESYETTVEILNLVTARRADVVSERREQELVVTWKHNGAFALARAGQSDAALRVAEEVLMNAKDASGALNVPKRSYLAFLNLKGQLLRDLPSANVGDISEALRIFGEVYDESMRTWGIRDKDTWVALNEVLDTLSLRYDGDVVGPGGESALEKAGALMVAALEACLASRAKQMRSPDSGPFRRAIEIFLGHVDNFLSHYEDQGQSLDYRIQQMVGTMTESFLLQGDMVIRDIASANAFGVKLQASGRAQEAEIYHRKALKGLLEWYATPNRPGLQALQTEAQIQETMSVYHYNIMLAIARQGRLHDAWEYRRQQEKGVLDFAETTYGSLDVRMERDRNDKRVYDEAQAKMDNGEGPLHGGEWWVQHAAELARAEKRYGKL</sequence>
<feature type="domain" description="PNPLA" evidence="5">
    <location>
        <begin position="20"/>
        <end position="226"/>
    </location>
</feature>
<keyword evidence="1 4" id="KW-0378">Hydrolase</keyword>
<evidence type="ECO:0000256" key="3">
    <source>
        <dbReference type="ARBA" id="ARBA00023098"/>
    </source>
</evidence>
<dbReference type="GO" id="GO:0043531">
    <property type="term" value="F:ADP binding"/>
    <property type="evidence" value="ECO:0007669"/>
    <property type="project" value="InterPro"/>
</dbReference>
<feature type="short sequence motif" description="GXSXG" evidence="4">
    <location>
        <begin position="65"/>
        <end position="69"/>
    </location>
</feature>
<feature type="active site" description="Proton acceptor" evidence="4">
    <location>
        <position position="213"/>
    </location>
</feature>
<dbReference type="GO" id="GO:0046486">
    <property type="term" value="P:glycerolipid metabolic process"/>
    <property type="evidence" value="ECO:0007669"/>
    <property type="project" value="UniProtKB-ARBA"/>
</dbReference>
<dbReference type="AlphaFoldDB" id="A0AAV9G8W4"/>
<dbReference type="GO" id="GO:0019369">
    <property type="term" value="P:arachidonate metabolic process"/>
    <property type="evidence" value="ECO:0007669"/>
    <property type="project" value="TreeGrafter"/>
</dbReference>
<feature type="short sequence motif" description="GXGXXG" evidence="4">
    <location>
        <begin position="24"/>
        <end position="29"/>
    </location>
</feature>
<evidence type="ECO:0000313" key="6">
    <source>
        <dbReference type="EMBL" id="KAK4443660.1"/>
    </source>
</evidence>
<accession>A0AAV9G8W4</accession>
<evidence type="ECO:0000256" key="2">
    <source>
        <dbReference type="ARBA" id="ARBA00022963"/>
    </source>
</evidence>